<feature type="region of interest" description="Disordered" evidence="1">
    <location>
        <begin position="40"/>
        <end position="61"/>
    </location>
</feature>
<feature type="region of interest" description="Disordered" evidence="1">
    <location>
        <begin position="1"/>
        <end position="23"/>
    </location>
</feature>
<sequence length="61" mass="6403">MSRITIAAVAPQEGHRRHPSPHLRAVGGVGAALDRRFGNVTAASAKRTTASDLRTPPTTES</sequence>
<evidence type="ECO:0000313" key="2">
    <source>
        <dbReference type="EMBL" id="TWW82253.1"/>
    </source>
</evidence>
<dbReference type="EMBL" id="RHFK02000001">
    <property type="protein sequence ID" value="TWW82253.1"/>
    <property type="molecule type" value="Genomic_DNA"/>
</dbReference>
<name>A0A5C6PS07_9TELE</name>
<keyword evidence="3" id="KW-1185">Reference proteome</keyword>
<feature type="compositionally biased region" description="Polar residues" evidence="1">
    <location>
        <begin position="46"/>
        <end position="61"/>
    </location>
</feature>
<dbReference type="AlphaFoldDB" id="A0A5C6PS07"/>
<proteinExistence type="predicted"/>
<gene>
    <name evidence="2" type="ORF">D4764_01G0020680</name>
</gene>
<comment type="caution">
    <text evidence="2">The sequence shown here is derived from an EMBL/GenBank/DDBJ whole genome shotgun (WGS) entry which is preliminary data.</text>
</comment>
<organism evidence="2 3">
    <name type="scientific">Takifugu flavidus</name>
    <name type="common">sansaifugu</name>
    <dbReference type="NCBI Taxonomy" id="433684"/>
    <lineage>
        <taxon>Eukaryota</taxon>
        <taxon>Metazoa</taxon>
        <taxon>Chordata</taxon>
        <taxon>Craniata</taxon>
        <taxon>Vertebrata</taxon>
        <taxon>Euteleostomi</taxon>
        <taxon>Actinopterygii</taxon>
        <taxon>Neopterygii</taxon>
        <taxon>Teleostei</taxon>
        <taxon>Neoteleostei</taxon>
        <taxon>Acanthomorphata</taxon>
        <taxon>Eupercaria</taxon>
        <taxon>Tetraodontiformes</taxon>
        <taxon>Tetradontoidea</taxon>
        <taxon>Tetraodontidae</taxon>
        <taxon>Takifugu</taxon>
    </lineage>
</organism>
<evidence type="ECO:0000256" key="1">
    <source>
        <dbReference type="SAM" id="MobiDB-lite"/>
    </source>
</evidence>
<accession>A0A5C6PS07</accession>
<dbReference type="Proteomes" id="UP000324091">
    <property type="component" value="Chromosome 1"/>
</dbReference>
<protein>
    <submittedName>
        <fullName evidence="2">Uncharacterized protein</fullName>
    </submittedName>
</protein>
<reference evidence="2 3" key="1">
    <citation type="submission" date="2019-04" db="EMBL/GenBank/DDBJ databases">
        <title>Chromosome genome assembly for Takifugu flavidus.</title>
        <authorList>
            <person name="Xiao S."/>
        </authorList>
    </citation>
    <scope>NUCLEOTIDE SEQUENCE [LARGE SCALE GENOMIC DNA]</scope>
    <source>
        <strain evidence="2">HTHZ2018</strain>
        <tissue evidence="2">Muscle</tissue>
    </source>
</reference>
<evidence type="ECO:0000313" key="3">
    <source>
        <dbReference type="Proteomes" id="UP000324091"/>
    </source>
</evidence>